<dbReference type="InterPro" id="IPR036397">
    <property type="entry name" value="RNaseH_sf"/>
</dbReference>
<dbReference type="EMBL" id="CAVLGL010000088">
    <property type="protein sequence ID" value="CAK1593200.1"/>
    <property type="molecule type" value="Genomic_DNA"/>
</dbReference>
<evidence type="ECO:0000313" key="2">
    <source>
        <dbReference type="EMBL" id="CAK1593200.1"/>
    </source>
</evidence>
<sequence length="426" mass="49629">MDSVLEEINRIYYDPSNPAGFGSIDKLSKAIKGKMNKKQVKEWLKSQETYTLHKPIRKKFPRNRYILSNINELWQADLSDMRTYSQYNDGFKYILCIIDVFSKYAFARPMKKKNSETTKECFESIFTESNLTPTHIQSDKGTEFVSKDVQKYFKSKKINYYTTNNPDIKASIVERFQRTLKMKINSSMEYFPDNKTTNFSTKLPKAIKLEGEWSVGVVEFQYPCTMFTVQDHENVIYITKSMLMPNEDKPSTVYYKKHIPATNYDNVEHILRVLNGIGENLKFRYDEITKFVSISVLDKNITSVTLSPKLSLQLGYEPNKNLLERNFGKCPANLHLGLPSQLFLYCDIIDPQIVGDVMTPLLRVISLDPTKYIYGANKMHVFSQHHYLPVMRREFDTLEIVIRSSTGQKIPFQFGTVCIKLHFRKL</sequence>
<dbReference type="InterPro" id="IPR012337">
    <property type="entry name" value="RNaseH-like_sf"/>
</dbReference>
<dbReference type="Gene3D" id="3.30.420.10">
    <property type="entry name" value="Ribonuclease H-like superfamily/Ribonuclease H"/>
    <property type="match status" value="1"/>
</dbReference>
<dbReference type="PANTHER" id="PTHR46585">
    <property type="entry name" value="INTEGRASE CORE DOMAIN CONTAINING PROTEIN"/>
    <property type="match status" value="1"/>
</dbReference>
<dbReference type="GO" id="GO:0003676">
    <property type="term" value="F:nucleic acid binding"/>
    <property type="evidence" value="ECO:0007669"/>
    <property type="project" value="InterPro"/>
</dbReference>
<dbReference type="AlphaFoldDB" id="A0AAV1LEA9"/>
<evidence type="ECO:0000259" key="1">
    <source>
        <dbReference type="PROSITE" id="PS50994"/>
    </source>
</evidence>
<reference evidence="2 3" key="1">
    <citation type="submission" date="2023-11" db="EMBL/GenBank/DDBJ databases">
        <authorList>
            <person name="Hedman E."/>
            <person name="Englund M."/>
            <person name="Stromberg M."/>
            <person name="Nyberg Akerstrom W."/>
            <person name="Nylinder S."/>
            <person name="Jareborg N."/>
            <person name="Kallberg Y."/>
            <person name="Kronander E."/>
        </authorList>
    </citation>
    <scope>NUCLEOTIDE SEQUENCE [LARGE SCALE GENOMIC DNA]</scope>
</reference>
<organism evidence="2 3">
    <name type="scientific">Parnassius mnemosyne</name>
    <name type="common">clouded apollo</name>
    <dbReference type="NCBI Taxonomy" id="213953"/>
    <lineage>
        <taxon>Eukaryota</taxon>
        <taxon>Metazoa</taxon>
        <taxon>Ecdysozoa</taxon>
        <taxon>Arthropoda</taxon>
        <taxon>Hexapoda</taxon>
        <taxon>Insecta</taxon>
        <taxon>Pterygota</taxon>
        <taxon>Neoptera</taxon>
        <taxon>Endopterygota</taxon>
        <taxon>Lepidoptera</taxon>
        <taxon>Glossata</taxon>
        <taxon>Ditrysia</taxon>
        <taxon>Papilionoidea</taxon>
        <taxon>Papilionidae</taxon>
        <taxon>Parnassiinae</taxon>
        <taxon>Parnassini</taxon>
        <taxon>Parnassius</taxon>
        <taxon>Driopa</taxon>
    </lineage>
</organism>
<dbReference type="Pfam" id="PF00665">
    <property type="entry name" value="rve"/>
    <property type="match status" value="1"/>
</dbReference>
<accession>A0AAV1LEA9</accession>
<gene>
    <name evidence="2" type="ORF">PARMNEM_LOCUS13023</name>
</gene>
<feature type="domain" description="Integrase catalytic" evidence="1">
    <location>
        <begin position="57"/>
        <end position="231"/>
    </location>
</feature>
<keyword evidence="3" id="KW-1185">Reference proteome</keyword>
<dbReference type="SUPFAM" id="SSF53098">
    <property type="entry name" value="Ribonuclease H-like"/>
    <property type="match status" value="1"/>
</dbReference>
<protein>
    <recommendedName>
        <fullName evidence="1">Integrase catalytic domain-containing protein</fullName>
    </recommendedName>
</protein>
<dbReference type="InterPro" id="IPR001584">
    <property type="entry name" value="Integrase_cat-core"/>
</dbReference>
<dbReference type="PROSITE" id="PS50994">
    <property type="entry name" value="INTEGRASE"/>
    <property type="match status" value="1"/>
</dbReference>
<dbReference type="Proteomes" id="UP001314205">
    <property type="component" value="Unassembled WGS sequence"/>
</dbReference>
<comment type="caution">
    <text evidence="2">The sequence shown here is derived from an EMBL/GenBank/DDBJ whole genome shotgun (WGS) entry which is preliminary data.</text>
</comment>
<proteinExistence type="predicted"/>
<dbReference type="GO" id="GO:0015074">
    <property type="term" value="P:DNA integration"/>
    <property type="evidence" value="ECO:0007669"/>
    <property type="project" value="InterPro"/>
</dbReference>
<dbReference type="PANTHER" id="PTHR46585:SF1">
    <property type="entry name" value="CHROMO DOMAIN-CONTAINING PROTEIN"/>
    <property type="match status" value="1"/>
</dbReference>
<name>A0AAV1LEA9_9NEOP</name>
<evidence type="ECO:0000313" key="3">
    <source>
        <dbReference type="Proteomes" id="UP001314205"/>
    </source>
</evidence>